<feature type="domain" description="Neurotransmitter-gated ion-channel ligand-binding" evidence="2">
    <location>
        <begin position="210"/>
        <end position="251"/>
    </location>
</feature>
<dbReference type="OrthoDB" id="9949028at2759"/>
<proteinExistence type="predicted"/>
<dbReference type="AlphaFoldDB" id="A0A8J6B1T3"/>
<dbReference type="InterPro" id="IPR036734">
    <property type="entry name" value="Neur_chan_lig-bd_sf"/>
</dbReference>
<name>A0A8J6B1T3_GALPY</name>
<dbReference type="EMBL" id="JAGFMF010011621">
    <property type="protein sequence ID" value="KAG8518869.1"/>
    <property type="molecule type" value="Genomic_DNA"/>
</dbReference>
<keyword evidence="4" id="KW-1185">Reference proteome</keyword>
<evidence type="ECO:0000259" key="2">
    <source>
        <dbReference type="Pfam" id="PF02931"/>
    </source>
</evidence>
<reference evidence="3" key="1">
    <citation type="journal article" date="2021" name="Evol. Appl.">
        <title>The genome of the Pyrenean desman and the effects of bottlenecks and inbreeding on the genomic landscape of an endangered species.</title>
        <authorList>
            <person name="Escoda L."/>
            <person name="Castresana J."/>
        </authorList>
    </citation>
    <scope>NUCLEOTIDE SEQUENCE</scope>
    <source>
        <strain evidence="3">IBE-C5619</strain>
    </source>
</reference>
<dbReference type="Pfam" id="PF02931">
    <property type="entry name" value="Neur_chan_LBD"/>
    <property type="match status" value="1"/>
</dbReference>
<dbReference type="Proteomes" id="UP000700334">
    <property type="component" value="Unassembled WGS sequence"/>
</dbReference>
<sequence length="307" mass="33867">MEVDRPLALKRPGALKLGLEGRKRKNEVHAGEIDFCSSNSSKSGISKPNPLQQFHPPEAQSPPTEPSGGEVKTNSRRGFEAEVYPHTDNDPRTSDYVYIPSDGMLERDENQNMSGMISGQYHSQEEGCLPNGPSLTVLTQEHTLTWRTLKHGAEPGEAAPRPQAQAGADCRDADRLVAAPGPNMRPSRRGIWLVLAASLLHVSLQGEFQRKLYKELVKNYNPLERPVANDSLPLTVYFSLSLMQIMDVNDPLLMATGPALKQQSTDGTFIADDQARDQEWIELKLRRNIHGRKLFSVVFASAGATGC</sequence>
<dbReference type="Gene3D" id="2.70.170.10">
    <property type="entry name" value="Neurotransmitter-gated ion-channel ligand-binding domain"/>
    <property type="match status" value="1"/>
</dbReference>
<dbReference type="InterPro" id="IPR006202">
    <property type="entry name" value="Neur_chan_lig-bd"/>
</dbReference>
<dbReference type="GO" id="GO:0016020">
    <property type="term" value="C:membrane"/>
    <property type="evidence" value="ECO:0007669"/>
    <property type="project" value="InterPro"/>
</dbReference>
<dbReference type="SUPFAM" id="SSF63712">
    <property type="entry name" value="Nicotinic receptor ligand binding domain-like"/>
    <property type="match status" value="1"/>
</dbReference>
<protein>
    <submittedName>
        <fullName evidence="3">Neuronal acetylcholine receptor subunit alpha-7</fullName>
    </submittedName>
</protein>
<organism evidence="3 4">
    <name type="scientific">Galemys pyrenaicus</name>
    <name type="common">Iberian desman</name>
    <name type="synonym">Pyrenean desman</name>
    <dbReference type="NCBI Taxonomy" id="202257"/>
    <lineage>
        <taxon>Eukaryota</taxon>
        <taxon>Metazoa</taxon>
        <taxon>Chordata</taxon>
        <taxon>Craniata</taxon>
        <taxon>Vertebrata</taxon>
        <taxon>Euteleostomi</taxon>
        <taxon>Mammalia</taxon>
        <taxon>Eutheria</taxon>
        <taxon>Laurasiatheria</taxon>
        <taxon>Eulipotyphla</taxon>
        <taxon>Talpidae</taxon>
        <taxon>Galemys</taxon>
    </lineage>
</organism>
<feature type="compositionally biased region" description="Low complexity" evidence="1">
    <location>
        <begin position="37"/>
        <end position="50"/>
    </location>
</feature>
<gene>
    <name evidence="3" type="ORF">J0S82_014245</name>
</gene>
<evidence type="ECO:0000313" key="4">
    <source>
        <dbReference type="Proteomes" id="UP000700334"/>
    </source>
</evidence>
<evidence type="ECO:0000313" key="3">
    <source>
        <dbReference type="EMBL" id="KAG8518869.1"/>
    </source>
</evidence>
<keyword evidence="3" id="KW-0675">Receptor</keyword>
<accession>A0A8J6B1T3</accession>
<comment type="caution">
    <text evidence="3">The sequence shown here is derived from an EMBL/GenBank/DDBJ whole genome shotgun (WGS) entry which is preliminary data.</text>
</comment>
<evidence type="ECO:0000256" key="1">
    <source>
        <dbReference type="SAM" id="MobiDB-lite"/>
    </source>
</evidence>
<feature type="region of interest" description="Disordered" evidence="1">
    <location>
        <begin position="32"/>
        <end position="76"/>
    </location>
</feature>
<dbReference type="GO" id="GO:0005230">
    <property type="term" value="F:extracellular ligand-gated monoatomic ion channel activity"/>
    <property type="evidence" value="ECO:0007669"/>
    <property type="project" value="InterPro"/>
</dbReference>